<evidence type="ECO:0000313" key="8">
    <source>
        <dbReference type="EMBL" id="KAK4212668.1"/>
    </source>
</evidence>
<evidence type="ECO:0000256" key="3">
    <source>
        <dbReference type="ARBA" id="ARBA00022630"/>
    </source>
</evidence>
<keyword evidence="3" id="KW-0285">Flavoprotein</keyword>
<dbReference type="PROSITE" id="PS51257">
    <property type="entry name" value="PROKAR_LIPOPROTEIN"/>
    <property type="match status" value="1"/>
</dbReference>
<dbReference type="Pfam" id="PF02852">
    <property type="entry name" value="Pyr_redox_dim"/>
    <property type="match status" value="1"/>
</dbReference>
<name>A0AAN6Y5P7_9PEZI</name>
<dbReference type="EMBL" id="MU858123">
    <property type="protein sequence ID" value="KAK4212668.1"/>
    <property type="molecule type" value="Genomic_DNA"/>
</dbReference>
<reference evidence="8" key="1">
    <citation type="journal article" date="2023" name="Mol. Phylogenet. Evol.">
        <title>Genome-scale phylogeny and comparative genomics of the fungal order Sordariales.</title>
        <authorList>
            <person name="Hensen N."/>
            <person name="Bonometti L."/>
            <person name="Westerberg I."/>
            <person name="Brannstrom I.O."/>
            <person name="Guillou S."/>
            <person name="Cros-Aarteil S."/>
            <person name="Calhoun S."/>
            <person name="Haridas S."/>
            <person name="Kuo A."/>
            <person name="Mondo S."/>
            <person name="Pangilinan J."/>
            <person name="Riley R."/>
            <person name="LaButti K."/>
            <person name="Andreopoulos B."/>
            <person name="Lipzen A."/>
            <person name="Chen C."/>
            <person name="Yan M."/>
            <person name="Daum C."/>
            <person name="Ng V."/>
            <person name="Clum A."/>
            <person name="Steindorff A."/>
            <person name="Ohm R.A."/>
            <person name="Martin F."/>
            <person name="Silar P."/>
            <person name="Natvig D.O."/>
            <person name="Lalanne C."/>
            <person name="Gautier V."/>
            <person name="Ament-Velasquez S.L."/>
            <person name="Kruys A."/>
            <person name="Hutchinson M.I."/>
            <person name="Powell A.J."/>
            <person name="Barry K."/>
            <person name="Miller A.N."/>
            <person name="Grigoriev I.V."/>
            <person name="Debuchy R."/>
            <person name="Gladieux P."/>
            <person name="Hiltunen Thoren M."/>
            <person name="Johannesson H."/>
        </authorList>
    </citation>
    <scope>NUCLEOTIDE SEQUENCE</scope>
    <source>
        <strain evidence="8">PSN293</strain>
    </source>
</reference>
<dbReference type="PRINTS" id="PR00368">
    <property type="entry name" value="FADPNR"/>
</dbReference>
<evidence type="ECO:0000259" key="7">
    <source>
        <dbReference type="PROSITE" id="PS50206"/>
    </source>
</evidence>
<dbReference type="Gene3D" id="3.50.50.60">
    <property type="entry name" value="FAD/NAD(P)-binding domain"/>
    <property type="match status" value="2"/>
</dbReference>
<dbReference type="InterPro" id="IPR036188">
    <property type="entry name" value="FAD/NAD-bd_sf"/>
</dbReference>
<comment type="cofactor">
    <cofactor evidence="1">
        <name>FAD</name>
        <dbReference type="ChEBI" id="CHEBI:57692"/>
    </cofactor>
</comment>
<dbReference type="SUPFAM" id="SSF55424">
    <property type="entry name" value="FAD/NAD-linked reductases, dimerisation (C-terminal) domain"/>
    <property type="match status" value="1"/>
</dbReference>
<dbReference type="Pfam" id="PF00581">
    <property type="entry name" value="Rhodanese"/>
    <property type="match status" value="1"/>
</dbReference>
<evidence type="ECO:0000256" key="4">
    <source>
        <dbReference type="ARBA" id="ARBA00022827"/>
    </source>
</evidence>
<evidence type="ECO:0000256" key="2">
    <source>
        <dbReference type="ARBA" id="ARBA00009130"/>
    </source>
</evidence>
<dbReference type="Gene3D" id="3.40.250.10">
    <property type="entry name" value="Rhodanese-like domain"/>
    <property type="match status" value="1"/>
</dbReference>
<dbReference type="InterPro" id="IPR016156">
    <property type="entry name" value="FAD/NAD-linked_Rdtase_dimer_sf"/>
</dbReference>
<dbReference type="PROSITE" id="PS50206">
    <property type="entry name" value="RHODANESE_3"/>
    <property type="match status" value="1"/>
</dbReference>
<evidence type="ECO:0000256" key="1">
    <source>
        <dbReference type="ARBA" id="ARBA00001974"/>
    </source>
</evidence>
<sequence length="587" mass="63557">MATPKNIIIVGGVAGGMSCATRLRRLDEHANIIVIEKGPFISYANCGLPYALGGVITDESKLNVQTAAKIESWFNVRVRINTELMSIDRESKTIKIRDEQNPNKDEFTTLPYDKLVLAMGAKPVLPKITGIDTARIFQLHTIPDLRELEAFIKKTGAKRAGVIGGGFIGIEAVENLKKLGLDVTLIEFLPHVFGPIDADMAEILHTEMRKNGVNLLLNARMTKILPSTGHSCSVFFEHDPENPLVFDVALCAIGIRPRTSVVTSAGIETGKFGGIKVNDCLQTNDPDIYAVGDMVETYNLVAGTNMITALAGPANRQGRLAADHICGRTVKYRGNVGATICKVFDKTLGLVGFSPSAMDRMGGFKYEYVTVHPPNHAGYYPGAANMTMRVAFEVPTGRLLGAQIVGEEGVDKRIDVLATAMRAGMTIEDLEHLELCYAPPYNAAKDPVNMAGFVGGNVLRGDVEIVHADEFGRSNAAAGPPPQGADCEGGGKKPKLRLQDYQVVDVRTPAEWNRGHLATGVNVPISELREHIGELDKKAKTVVLCQVGYRGYLAYRILKQSGFDVHNLDGGFKIVTDGGYEDLQAKV</sequence>
<gene>
    <name evidence="8" type="ORF">QBC37DRAFT_187819</name>
</gene>
<evidence type="ECO:0000256" key="6">
    <source>
        <dbReference type="ARBA" id="ARBA00023284"/>
    </source>
</evidence>
<comment type="caution">
    <text evidence="8">The sequence shown here is derived from an EMBL/GenBank/DDBJ whole genome shotgun (WGS) entry which is preliminary data.</text>
</comment>
<proteinExistence type="inferred from homology"/>
<dbReference type="PANTHER" id="PTHR43429">
    <property type="entry name" value="PYRIDINE NUCLEOTIDE-DISULFIDE OXIDOREDUCTASE DOMAIN-CONTAINING"/>
    <property type="match status" value="1"/>
</dbReference>
<dbReference type="PRINTS" id="PR00411">
    <property type="entry name" value="PNDRDTASEI"/>
</dbReference>
<keyword evidence="6" id="KW-0676">Redox-active center</keyword>
<keyword evidence="9" id="KW-1185">Reference proteome</keyword>
<dbReference type="GO" id="GO:0016491">
    <property type="term" value="F:oxidoreductase activity"/>
    <property type="evidence" value="ECO:0007669"/>
    <property type="project" value="UniProtKB-KW"/>
</dbReference>
<reference evidence="8" key="2">
    <citation type="submission" date="2023-05" db="EMBL/GenBank/DDBJ databases">
        <authorList>
            <consortium name="Lawrence Berkeley National Laboratory"/>
            <person name="Steindorff A."/>
            <person name="Hensen N."/>
            <person name="Bonometti L."/>
            <person name="Westerberg I."/>
            <person name="Brannstrom I.O."/>
            <person name="Guillou S."/>
            <person name="Cros-Aarteil S."/>
            <person name="Calhoun S."/>
            <person name="Haridas S."/>
            <person name="Kuo A."/>
            <person name="Mondo S."/>
            <person name="Pangilinan J."/>
            <person name="Riley R."/>
            <person name="Labutti K."/>
            <person name="Andreopoulos B."/>
            <person name="Lipzen A."/>
            <person name="Chen C."/>
            <person name="Yanf M."/>
            <person name="Daum C."/>
            <person name="Ng V."/>
            <person name="Clum A."/>
            <person name="Ohm R."/>
            <person name="Martin F."/>
            <person name="Silar P."/>
            <person name="Natvig D."/>
            <person name="Lalanne C."/>
            <person name="Gautier V."/>
            <person name="Ament-Velasquez S.L."/>
            <person name="Kruys A."/>
            <person name="Hutchinson M.I."/>
            <person name="Powell A.J."/>
            <person name="Barry K."/>
            <person name="Miller A.N."/>
            <person name="Grigoriev I.V."/>
            <person name="Debuchy R."/>
            <person name="Gladieux P."/>
            <person name="Thoren M.H."/>
            <person name="Johannesson H."/>
        </authorList>
    </citation>
    <scope>NUCLEOTIDE SEQUENCE</scope>
    <source>
        <strain evidence="8">PSN293</strain>
    </source>
</reference>
<dbReference type="InterPro" id="IPR001763">
    <property type="entry name" value="Rhodanese-like_dom"/>
</dbReference>
<evidence type="ECO:0000256" key="5">
    <source>
        <dbReference type="ARBA" id="ARBA00023002"/>
    </source>
</evidence>
<keyword evidence="4" id="KW-0274">FAD</keyword>
<dbReference type="InterPro" id="IPR050260">
    <property type="entry name" value="FAD-bd_OxRdtase"/>
</dbReference>
<dbReference type="InterPro" id="IPR036873">
    <property type="entry name" value="Rhodanese-like_dom_sf"/>
</dbReference>
<dbReference type="PANTHER" id="PTHR43429:SF1">
    <property type="entry name" value="NAD(P)H SULFUR OXIDOREDUCTASE (COA-DEPENDENT)"/>
    <property type="match status" value="1"/>
</dbReference>
<dbReference type="Proteomes" id="UP001301769">
    <property type="component" value="Unassembled WGS sequence"/>
</dbReference>
<keyword evidence="5" id="KW-0560">Oxidoreductase</keyword>
<evidence type="ECO:0000313" key="9">
    <source>
        <dbReference type="Proteomes" id="UP001301769"/>
    </source>
</evidence>
<accession>A0AAN6Y5P7</accession>
<protein>
    <submittedName>
        <fullName evidence="8">Fad-dependent pyridine nucleotide-disulfide oxidoreductase</fullName>
    </submittedName>
</protein>
<dbReference type="SUPFAM" id="SSF51905">
    <property type="entry name" value="FAD/NAD(P)-binding domain"/>
    <property type="match status" value="2"/>
</dbReference>
<dbReference type="SUPFAM" id="SSF52821">
    <property type="entry name" value="Rhodanese/Cell cycle control phosphatase"/>
    <property type="match status" value="1"/>
</dbReference>
<comment type="similarity">
    <text evidence="2">Belongs to the class-III pyridine nucleotide-disulfide oxidoreductase family.</text>
</comment>
<organism evidence="8 9">
    <name type="scientific">Rhypophila decipiens</name>
    <dbReference type="NCBI Taxonomy" id="261697"/>
    <lineage>
        <taxon>Eukaryota</taxon>
        <taxon>Fungi</taxon>
        <taxon>Dikarya</taxon>
        <taxon>Ascomycota</taxon>
        <taxon>Pezizomycotina</taxon>
        <taxon>Sordariomycetes</taxon>
        <taxon>Sordariomycetidae</taxon>
        <taxon>Sordariales</taxon>
        <taxon>Naviculisporaceae</taxon>
        <taxon>Rhypophila</taxon>
    </lineage>
</organism>
<feature type="domain" description="Rhodanese" evidence="7">
    <location>
        <begin position="497"/>
        <end position="584"/>
    </location>
</feature>
<dbReference type="Pfam" id="PF07992">
    <property type="entry name" value="Pyr_redox_2"/>
    <property type="match status" value="1"/>
</dbReference>
<dbReference type="SMART" id="SM00450">
    <property type="entry name" value="RHOD"/>
    <property type="match status" value="1"/>
</dbReference>
<dbReference type="AlphaFoldDB" id="A0AAN6Y5P7"/>
<dbReference type="InterPro" id="IPR023753">
    <property type="entry name" value="FAD/NAD-binding_dom"/>
</dbReference>
<dbReference type="InterPro" id="IPR004099">
    <property type="entry name" value="Pyr_nucl-diS_OxRdtase_dimer"/>
</dbReference>